<accession>A0A0M9G5K9</accession>
<dbReference type="OMA" id="EAMSMPP"/>
<reference evidence="2 3" key="1">
    <citation type="submission" date="2015-07" db="EMBL/GenBank/DDBJ databases">
        <title>High-quality genome of monoxenous trypanosomatid Leptomonas pyrrhocoris.</title>
        <authorList>
            <person name="Flegontov P."/>
            <person name="Butenko A."/>
            <person name="Firsov S."/>
            <person name="Vlcek C."/>
            <person name="Logacheva M.D."/>
            <person name="Field M."/>
            <person name="Filatov D."/>
            <person name="Flegontova O."/>
            <person name="Gerasimov E."/>
            <person name="Jackson A.P."/>
            <person name="Kelly S."/>
            <person name="Opperdoes F."/>
            <person name="O'Reilly A."/>
            <person name="Votypka J."/>
            <person name="Yurchenko V."/>
            <person name="Lukes J."/>
        </authorList>
    </citation>
    <scope>NUCLEOTIDE SEQUENCE [LARGE SCALE GENOMIC DNA]</scope>
    <source>
        <strain evidence="2">H10</strain>
    </source>
</reference>
<evidence type="ECO:0000313" key="2">
    <source>
        <dbReference type="EMBL" id="KPA82639.1"/>
    </source>
</evidence>
<feature type="compositionally biased region" description="Basic and acidic residues" evidence="1">
    <location>
        <begin position="15"/>
        <end position="27"/>
    </location>
</feature>
<dbReference type="OrthoDB" id="238616at2759"/>
<dbReference type="Proteomes" id="UP000037923">
    <property type="component" value="Unassembled WGS sequence"/>
</dbReference>
<feature type="compositionally biased region" description="Polar residues" evidence="1">
    <location>
        <begin position="33"/>
        <end position="52"/>
    </location>
</feature>
<feature type="compositionally biased region" description="Polar residues" evidence="1">
    <location>
        <begin position="224"/>
        <end position="248"/>
    </location>
</feature>
<feature type="compositionally biased region" description="Gly residues" evidence="1">
    <location>
        <begin position="147"/>
        <end position="168"/>
    </location>
</feature>
<name>A0A0M9G5K9_LEPPY</name>
<feature type="region of interest" description="Disordered" evidence="1">
    <location>
        <begin position="693"/>
        <end position="749"/>
    </location>
</feature>
<evidence type="ECO:0000313" key="3">
    <source>
        <dbReference type="Proteomes" id="UP000037923"/>
    </source>
</evidence>
<dbReference type="AlphaFoldDB" id="A0A0M9G5K9"/>
<dbReference type="RefSeq" id="XP_015661078.1">
    <property type="nucleotide sequence ID" value="XM_015799476.1"/>
</dbReference>
<feature type="compositionally biased region" description="Gly residues" evidence="1">
    <location>
        <begin position="73"/>
        <end position="83"/>
    </location>
</feature>
<evidence type="ECO:0000256" key="1">
    <source>
        <dbReference type="SAM" id="MobiDB-lite"/>
    </source>
</evidence>
<dbReference type="VEuPathDB" id="TriTrypDB:LpyrH10_04_0280"/>
<feature type="compositionally biased region" description="Polar residues" evidence="1">
    <location>
        <begin position="693"/>
        <end position="716"/>
    </location>
</feature>
<feature type="region of interest" description="Disordered" evidence="1">
    <location>
        <begin position="632"/>
        <end position="668"/>
    </location>
</feature>
<feature type="compositionally biased region" description="Polar residues" evidence="1">
    <location>
        <begin position="723"/>
        <end position="734"/>
    </location>
</feature>
<feature type="compositionally biased region" description="Basic and acidic residues" evidence="1">
    <location>
        <begin position="595"/>
        <end position="608"/>
    </location>
</feature>
<feature type="compositionally biased region" description="Polar residues" evidence="1">
    <location>
        <begin position="182"/>
        <end position="196"/>
    </location>
</feature>
<gene>
    <name evidence="2" type="ORF">ABB37_02478</name>
</gene>
<dbReference type="EMBL" id="LGTL01000004">
    <property type="protein sequence ID" value="KPA82639.1"/>
    <property type="molecule type" value="Genomic_DNA"/>
</dbReference>
<organism evidence="2 3">
    <name type="scientific">Leptomonas pyrrhocoris</name>
    <name type="common">Firebug parasite</name>
    <dbReference type="NCBI Taxonomy" id="157538"/>
    <lineage>
        <taxon>Eukaryota</taxon>
        <taxon>Discoba</taxon>
        <taxon>Euglenozoa</taxon>
        <taxon>Kinetoplastea</taxon>
        <taxon>Metakinetoplastina</taxon>
        <taxon>Trypanosomatida</taxon>
        <taxon>Trypanosomatidae</taxon>
        <taxon>Leishmaniinae</taxon>
        <taxon>Leptomonas</taxon>
    </lineage>
</organism>
<sequence length="948" mass="99029">METNRVSPAKWVSRRTLDSQAHNRDHSAGMQPTRGQTPQGNIDNANTSNNCNMDRRKYGNTDAAASSAANTRCGGGGGNGGSGAYRTSSGNRFGTSNSSSSANGTWSSITSNPASSINKLNHHGMGYAASTLNSHPPHNPGSHHHNGGNGSGNGGRRAYGNGGSGGYGEAAEATMPPPPRSVQMSQGTLVSHSSATARDLIPQPRHARGNSNTAGNAPRPMDNPANSGALDTTTGTRRWASSTSTPTPRSGHGNLAAVAAIAHHDPHANMAALRTSPSSPFTTVSSADARSPPALPLPPPASADVAVLGEGGAVRRPGSNLSANTSSNAMPLPPTVPPSLNSAALATQSYSTGGNIAKPALASPLDALHISEHLIFDTRDFDEPAAIQPSEIEALLGQVERSTAAAAKAPKEASMGGSLRERRSVADWGIEEAIKSVLPGMDEDDNSDDMQGPNVLTGSTAAISGNWHTSGEPDAQQAVGAGLVADFPTSFAASFSEPVSAVLGSPFSGEPAPNTMDNLSRAFSTAVRVDSSSFTTSPATTTAATPLHLPQYTSPDEVITMPPSLREVSAPPSAFSPQLHSSSPAHAPAGAAASLHKEPVAARAETTHDGASATADLLSFFAQAPPAVTSPWLSAGTGEGGAGAAAGVDLTVPKAPSGGGAEKPAETRPSRLQSIMMKNGSIDSSFGLTASISASTPSVPPTRQSTVTTSATNSPSLRKEASTPLSTTRAQAYTSGGARPQRPSLSAPLVNRQTIMQIFRETPQSLQRKERMVYNREHSPQALCKDPHWPPRNNIEAEDMLRARSASKLQRHLTIVCFSRQNVAGVQELFDTWAKNGIPAPDMGFGAYYYYVKEKSEKLLCMKHNGRGPSPGHGYGRCDFESRRPYSTCRYEHVCLFCRSKEHGWFEEGKCDGYQQLLAEMEKLGVVEEDVVVLLNALEKNVKPAPLR</sequence>
<proteinExistence type="predicted"/>
<feature type="region of interest" description="Disordered" evidence="1">
    <location>
        <begin position="1"/>
        <end position="107"/>
    </location>
</feature>
<keyword evidence="3" id="KW-1185">Reference proteome</keyword>
<feature type="compositionally biased region" description="Low complexity" evidence="1">
    <location>
        <begin position="87"/>
        <end position="107"/>
    </location>
</feature>
<feature type="region of interest" description="Disordered" evidence="1">
    <location>
        <begin position="563"/>
        <end position="608"/>
    </location>
</feature>
<protein>
    <submittedName>
        <fullName evidence="2">Uncharacterized protein</fullName>
    </submittedName>
</protein>
<feature type="region of interest" description="Disordered" evidence="1">
    <location>
        <begin position="126"/>
        <end position="251"/>
    </location>
</feature>
<dbReference type="GeneID" id="26902769"/>
<feature type="compositionally biased region" description="Low complexity" evidence="1">
    <location>
        <begin position="576"/>
        <end position="594"/>
    </location>
</feature>
<comment type="caution">
    <text evidence="2">The sequence shown here is derived from an EMBL/GenBank/DDBJ whole genome shotgun (WGS) entry which is preliminary data.</text>
</comment>